<dbReference type="GO" id="GO:0005739">
    <property type="term" value="C:mitochondrion"/>
    <property type="evidence" value="ECO:0007669"/>
    <property type="project" value="TreeGrafter"/>
</dbReference>
<evidence type="ECO:0000313" key="14">
    <source>
        <dbReference type="EnsemblMetazoa" id="XP_022667072"/>
    </source>
</evidence>
<dbReference type="Gene3D" id="3.40.640.10">
    <property type="entry name" value="Type I PLP-dependent aspartate aminotransferase-like (Major domain)"/>
    <property type="match status" value="1"/>
</dbReference>
<evidence type="ECO:0000256" key="11">
    <source>
        <dbReference type="ARBA" id="ARBA00031787"/>
    </source>
</evidence>
<keyword evidence="6" id="KW-0808">Transferase</keyword>
<dbReference type="KEGG" id="vde:111252824"/>
<organism evidence="14 15">
    <name type="scientific">Varroa destructor</name>
    <name type="common">Honeybee mite</name>
    <dbReference type="NCBI Taxonomy" id="109461"/>
    <lineage>
        <taxon>Eukaryota</taxon>
        <taxon>Metazoa</taxon>
        <taxon>Ecdysozoa</taxon>
        <taxon>Arthropoda</taxon>
        <taxon>Chelicerata</taxon>
        <taxon>Arachnida</taxon>
        <taxon>Acari</taxon>
        <taxon>Parasitiformes</taxon>
        <taxon>Mesostigmata</taxon>
        <taxon>Gamasina</taxon>
        <taxon>Dermanyssoidea</taxon>
        <taxon>Varroidae</taxon>
        <taxon>Varroa</taxon>
    </lineage>
</organism>
<keyword evidence="13" id="KW-1133">Transmembrane helix</keyword>
<dbReference type="InterPro" id="IPR005814">
    <property type="entry name" value="Aminotrans_3"/>
</dbReference>
<evidence type="ECO:0000256" key="10">
    <source>
        <dbReference type="ARBA" id="ARBA00030857"/>
    </source>
</evidence>
<dbReference type="FunCoup" id="A0A7M7KI07">
    <property type="interactions" value="937"/>
</dbReference>
<evidence type="ECO:0000256" key="6">
    <source>
        <dbReference type="ARBA" id="ARBA00022679"/>
    </source>
</evidence>
<dbReference type="SUPFAM" id="SSF53383">
    <property type="entry name" value="PLP-dependent transferases"/>
    <property type="match status" value="1"/>
</dbReference>
<dbReference type="Proteomes" id="UP000594260">
    <property type="component" value="Unplaced"/>
</dbReference>
<dbReference type="InterPro" id="IPR015422">
    <property type="entry name" value="PyrdxlP-dep_Trfase_small"/>
</dbReference>
<dbReference type="GeneID" id="111252824"/>
<dbReference type="EnsemblMetazoa" id="XM_022811337">
    <property type="protein sequence ID" value="XP_022667072"/>
    <property type="gene ID" value="LOC111252824"/>
</dbReference>
<dbReference type="PANTHER" id="PTHR43206:SF1">
    <property type="entry name" value="4-AMINOBUTYRATE AMINOTRANSFERASE, MITOCHONDRIAL"/>
    <property type="match status" value="1"/>
</dbReference>
<dbReference type="FunFam" id="3.40.640.10:FF:000029">
    <property type="entry name" value="4-aminobutyrate aminotransferase, mitochondrial"/>
    <property type="match status" value="1"/>
</dbReference>
<dbReference type="Pfam" id="PF00202">
    <property type="entry name" value="Aminotran_3"/>
    <property type="match status" value="1"/>
</dbReference>
<evidence type="ECO:0000256" key="7">
    <source>
        <dbReference type="ARBA" id="ARBA00022898"/>
    </source>
</evidence>
<comment type="cofactor">
    <cofactor evidence="1">
        <name>pyridoxal 5'-phosphate</name>
        <dbReference type="ChEBI" id="CHEBI:597326"/>
    </cofactor>
</comment>
<protein>
    <recommendedName>
        <fullName evidence="10">(S)-3-amino-2-methylpropionate transaminase</fullName>
        <ecNumber evidence="4">2.6.1.19</ecNumber>
        <ecNumber evidence="3">2.6.1.22</ecNumber>
    </recommendedName>
    <alternativeName>
        <fullName evidence="11">GABA aminotransferase</fullName>
    </alternativeName>
    <alternativeName>
        <fullName evidence="9">Gamma-amino-N-butyrate transaminase</fullName>
    </alternativeName>
    <alternativeName>
        <fullName evidence="8">L-AIBAT</fullName>
    </alternativeName>
</protein>
<dbReference type="GO" id="GO:0034386">
    <property type="term" value="F:4-aminobutyrate:2-oxoglutarate transaminase activity"/>
    <property type="evidence" value="ECO:0007669"/>
    <property type="project" value="UniProtKB-EC"/>
</dbReference>
<evidence type="ECO:0000256" key="1">
    <source>
        <dbReference type="ARBA" id="ARBA00001933"/>
    </source>
</evidence>
<keyword evidence="5" id="KW-0032">Aminotransferase</keyword>
<proteinExistence type="inferred from homology"/>
<evidence type="ECO:0000256" key="13">
    <source>
        <dbReference type="SAM" id="Phobius"/>
    </source>
</evidence>
<dbReference type="InterPro" id="IPR015421">
    <property type="entry name" value="PyrdxlP-dep_Trfase_major"/>
</dbReference>
<dbReference type="InterPro" id="IPR015424">
    <property type="entry name" value="PyrdxlP-dep_Trfase"/>
</dbReference>
<comment type="similarity">
    <text evidence="2 12">Belongs to the class-III pyridoxal-phosphate-dependent aminotransferase family.</text>
</comment>
<evidence type="ECO:0000256" key="5">
    <source>
        <dbReference type="ARBA" id="ARBA00022576"/>
    </source>
</evidence>
<evidence type="ECO:0000313" key="15">
    <source>
        <dbReference type="Proteomes" id="UP000594260"/>
    </source>
</evidence>
<dbReference type="EC" id="2.6.1.22" evidence="3"/>
<dbReference type="EC" id="2.6.1.19" evidence="4"/>
<evidence type="ECO:0000256" key="2">
    <source>
        <dbReference type="ARBA" id="ARBA00008954"/>
    </source>
</evidence>
<evidence type="ECO:0000256" key="8">
    <source>
        <dbReference type="ARBA" id="ARBA00029760"/>
    </source>
</evidence>
<dbReference type="GO" id="GO:0047298">
    <property type="term" value="F:(S)-3-amino-2-methylpropionate transaminase activity"/>
    <property type="evidence" value="ECO:0007669"/>
    <property type="project" value="UniProtKB-EC"/>
</dbReference>
<keyword evidence="13" id="KW-0812">Transmembrane</keyword>
<reference evidence="14" key="1">
    <citation type="submission" date="2021-01" db="UniProtKB">
        <authorList>
            <consortium name="EnsemblMetazoa"/>
        </authorList>
    </citation>
    <scope>IDENTIFICATION</scope>
</reference>
<dbReference type="OMA" id="GLMCAFD"/>
<feature type="transmembrane region" description="Helical" evidence="13">
    <location>
        <begin position="13"/>
        <end position="33"/>
    </location>
</feature>
<dbReference type="GO" id="GO:0030170">
    <property type="term" value="F:pyridoxal phosphate binding"/>
    <property type="evidence" value="ECO:0007669"/>
    <property type="project" value="InterPro"/>
</dbReference>
<dbReference type="NCBIfam" id="TIGR00699">
    <property type="entry name" value="GABAtrns_euk"/>
    <property type="match status" value="1"/>
</dbReference>
<keyword evidence="7 12" id="KW-0663">Pyridoxal phosphate</keyword>
<dbReference type="PANTHER" id="PTHR43206">
    <property type="entry name" value="AMINOTRANSFERASE"/>
    <property type="match status" value="1"/>
</dbReference>
<sequence length="514" mass="57146">MFALWQTTSVMDMMLNMVICIVLSGSRIMLSTFSRLGSRSLRSNGSARLLTSLAEPSGPQLITSTVPGPKSTALKNELQNIQNADAVQLFVDYEKSIGNYLVDADGNTFLDVYTQISSLPLGYNHPVLIAAVKDPKNVATFVNRPALGILPPENHVHRLRSALLSIAPDGLSEVQTMACGSCSNENAFKAVFISYMARKRGGKPPTQEELISSKYNKAPGAPKLSILSFDGSFHGRTFGCLSTTHSKPVHKLDIPAFDWPIAHYPKYKYPLEQYAKENAAEDAKSLAHVEELIGQWEKKGCPVAGLIIEPIQGEGGDNRASDEYYRKLRDLSTKKGVSFICDEVQTGCGPTGKFWAHEYWGLRNPPDIVCFSKKMLSGGYFHKHEFRPKEAYRIFNTWVGDPTKLLLLDEVIKIIKQESLLENIRKTGDFMIQNMADLSKKYPVLHNVRGRGTFGAADMPTPEARDKLVKELHLKGVHCGGSGNQSLRLRTALIFEQKHAELFLDRLEQALKKF</sequence>
<accession>A0A7M7KI07</accession>
<dbReference type="OrthoDB" id="5419315at2759"/>
<dbReference type="GO" id="GO:0009450">
    <property type="term" value="P:gamma-aminobutyric acid catabolic process"/>
    <property type="evidence" value="ECO:0007669"/>
    <property type="project" value="TreeGrafter"/>
</dbReference>
<dbReference type="CTD" id="40188"/>
<dbReference type="AlphaFoldDB" id="A0A7M7KI07"/>
<dbReference type="RefSeq" id="XP_022667072.1">
    <property type="nucleotide sequence ID" value="XM_022811337.1"/>
</dbReference>
<dbReference type="CDD" id="cd00610">
    <property type="entry name" value="OAT_like"/>
    <property type="match status" value="1"/>
</dbReference>
<name>A0A7M7KI07_VARDE</name>
<dbReference type="InParanoid" id="A0A7M7KI07"/>
<dbReference type="InterPro" id="IPR004631">
    <property type="entry name" value="4NH2But_aminotransferase_euk"/>
</dbReference>
<dbReference type="PIRSF" id="PIRSF000521">
    <property type="entry name" value="Transaminase_4ab_Lys_Orn"/>
    <property type="match status" value="1"/>
</dbReference>
<evidence type="ECO:0000256" key="4">
    <source>
        <dbReference type="ARBA" id="ARBA00012912"/>
    </source>
</evidence>
<dbReference type="Gene3D" id="3.90.1150.10">
    <property type="entry name" value="Aspartate Aminotransferase, domain 1"/>
    <property type="match status" value="1"/>
</dbReference>
<evidence type="ECO:0000256" key="3">
    <source>
        <dbReference type="ARBA" id="ARBA00012876"/>
    </source>
</evidence>
<keyword evidence="13" id="KW-0472">Membrane</keyword>
<evidence type="ECO:0000256" key="12">
    <source>
        <dbReference type="RuleBase" id="RU003560"/>
    </source>
</evidence>
<keyword evidence="15" id="KW-1185">Reference proteome</keyword>
<evidence type="ECO:0000256" key="9">
    <source>
        <dbReference type="ARBA" id="ARBA00030204"/>
    </source>
</evidence>